<dbReference type="FunFam" id="3.30.160.60:FF:002343">
    <property type="entry name" value="Zinc finger protein 33A"/>
    <property type="match status" value="1"/>
</dbReference>
<dbReference type="GO" id="GO:0008270">
    <property type="term" value="F:zinc ion binding"/>
    <property type="evidence" value="ECO:0007669"/>
    <property type="project" value="UniProtKB-KW"/>
</dbReference>
<dbReference type="PANTHER" id="PTHR40626">
    <property type="entry name" value="MIP31509P"/>
    <property type="match status" value="1"/>
</dbReference>
<organism evidence="9 10">
    <name type="scientific">Melanomma pulvis-pyrius CBS 109.77</name>
    <dbReference type="NCBI Taxonomy" id="1314802"/>
    <lineage>
        <taxon>Eukaryota</taxon>
        <taxon>Fungi</taxon>
        <taxon>Dikarya</taxon>
        <taxon>Ascomycota</taxon>
        <taxon>Pezizomycotina</taxon>
        <taxon>Dothideomycetes</taxon>
        <taxon>Pleosporomycetidae</taxon>
        <taxon>Pleosporales</taxon>
        <taxon>Melanommataceae</taxon>
        <taxon>Melanomma</taxon>
    </lineage>
</organism>
<dbReference type="PROSITE" id="PS50157">
    <property type="entry name" value="ZINC_FINGER_C2H2_2"/>
    <property type="match status" value="2"/>
</dbReference>
<dbReference type="EMBL" id="MU001823">
    <property type="protein sequence ID" value="KAF2796759.1"/>
    <property type="molecule type" value="Genomic_DNA"/>
</dbReference>
<feature type="domain" description="C2H2-type" evidence="8">
    <location>
        <begin position="13"/>
        <end position="40"/>
    </location>
</feature>
<reference evidence="9" key="1">
    <citation type="journal article" date="2020" name="Stud. Mycol.">
        <title>101 Dothideomycetes genomes: a test case for predicting lifestyles and emergence of pathogens.</title>
        <authorList>
            <person name="Haridas S."/>
            <person name="Albert R."/>
            <person name="Binder M."/>
            <person name="Bloem J."/>
            <person name="Labutti K."/>
            <person name="Salamov A."/>
            <person name="Andreopoulos B."/>
            <person name="Baker S."/>
            <person name="Barry K."/>
            <person name="Bills G."/>
            <person name="Bluhm B."/>
            <person name="Cannon C."/>
            <person name="Castanera R."/>
            <person name="Culley D."/>
            <person name="Daum C."/>
            <person name="Ezra D."/>
            <person name="Gonzalez J."/>
            <person name="Henrissat B."/>
            <person name="Kuo A."/>
            <person name="Liang C."/>
            <person name="Lipzen A."/>
            <person name="Lutzoni F."/>
            <person name="Magnuson J."/>
            <person name="Mondo S."/>
            <person name="Nolan M."/>
            <person name="Ohm R."/>
            <person name="Pangilinan J."/>
            <person name="Park H.-J."/>
            <person name="Ramirez L."/>
            <person name="Alfaro M."/>
            <person name="Sun H."/>
            <person name="Tritt A."/>
            <person name="Yoshinaga Y."/>
            <person name="Zwiers L.-H."/>
            <person name="Turgeon B."/>
            <person name="Goodwin S."/>
            <person name="Spatafora J."/>
            <person name="Crous P."/>
            <person name="Grigoriev I."/>
        </authorList>
    </citation>
    <scope>NUCLEOTIDE SEQUENCE</scope>
    <source>
        <strain evidence="9">CBS 109.77</strain>
    </source>
</reference>
<evidence type="ECO:0000256" key="1">
    <source>
        <dbReference type="ARBA" id="ARBA00004123"/>
    </source>
</evidence>
<dbReference type="AlphaFoldDB" id="A0A6A6XJZ2"/>
<name>A0A6A6XJZ2_9PLEO</name>
<keyword evidence="10" id="KW-1185">Reference proteome</keyword>
<dbReference type="SUPFAM" id="SSF57667">
    <property type="entry name" value="beta-beta-alpha zinc fingers"/>
    <property type="match status" value="1"/>
</dbReference>
<dbReference type="Proteomes" id="UP000799757">
    <property type="component" value="Unassembled WGS sequence"/>
</dbReference>
<dbReference type="OrthoDB" id="10018191at2759"/>
<proteinExistence type="predicted"/>
<dbReference type="Pfam" id="PF04082">
    <property type="entry name" value="Fungal_trans"/>
    <property type="match status" value="1"/>
</dbReference>
<dbReference type="PROSITE" id="PS00028">
    <property type="entry name" value="ZINC_FINGER_C2H2_1"/>
    <property type="match status" value="2"/>
</dbReference>
<keyword evidence="5" id="KW-0862">Zinc</keyword>
<evidence type="ECO:0000256" key="5">
    <source>
        <dbReference type="ARBA" id="ARBA00022833"/>
    </source>
</evidence>
<evidence type="ECO:0000256" key="3">
    <source>
        <dbReference type="ARBA" id="ARBA00022737"/>
    </source>
</evidence>
<evidence type="ECO:0000256" key="4">
    <source>
        <dbReference type="ARBA" id="ARBA00022771"/>
    </source>
</evidence>
<evidence type="ECO:0000313" key="9">
    <source>
        <dbReference type="EMBL" id="KAF2796759.1"/>
    </source>
</evidence>
<keyword evidence="3" id="KW-0677">Repeat</keyword>
<dbReference type="GO" id="GO:0000978">
    <property type="term" value="F:RNA polymerase II cis-regulatory region sequence-specific DNA binding"/>
    <property type="evidence" value="ECO:0007669"/>
    <property type="project" value="InterPro"/>
</dbReference>
<dbReference type="GO" id="GO:0000785">
    <property type="term" value="C:chromatin"/>
    <property type="evidence" value="ECO:0007669"/>
    <property type="project" value="TreeGrafter"/>
</dbReference>
<accession>A0A6A6XJZ2</accession>
<evidence type="ECO:0000256" key="2">
    <source>
        <dbReference type="ARBA" id="ARBA00022723"/>
    </source>
</evidence>
<dbReference type="PANTHER" id="PTHR40626:SF7">
    <property type="entry name" value="TRANSCRIPTION FACTOR, PUTATIVE (AFU_ORTHOLOGUE AFUA_1G04110)-RELATED"/>
    <property type="match status" value="1"/>
</dbReference>
<dbReference type="InterPro" id="IPR013087">
    <property type="entry name" value="Znf_C2H2_type"/>
</dbReference>
<keyword evidence="6" id="KW-0539">Nucleus</keyword>
<evidence type="ECO:0000256" key="6">
    <source>
        <dbReference type="ARBA" id="ARBA00023242"/>
    </source>
</evidence>
<protein>
    <recommendedName>
        <fullName evidence="8">C2H2-type domain-containing protein</fullName>
    </recommendedName>
</protein>
<dbReference type="InterPro" id="IPR051059">
    <property type="entry name" value="VerF-like"/>
</dbReference>
<dbReference type="InterPro" id="IPR036236">
    <property type="entry name" value="Znf_C2H2_sf"/>
</dbReference>
<dbReference type="CDD" id="cd12148">
    <property type="entry name" value="fungal_TF_MHR"/>
    <property type="match status" value="1"/>
</dbReference>
<dbReference type="Gene3D" id="3.30.160.60">
    <property type="entry name" value="Classic Zinc Finger"/>
    <property type="match status" value="2"/>
</dbReference>
<dbReference type="GO" id="GO:0005634">
    <property type="term" value="C:nucleus"/>
    <property type="evidence" value="ECO:0007669"/>
    <property type="project" value="UniProtKB-SubCell"/>
</dbReference>
<sequence>MANHSIRSRLRQKRCAYCARTFIKEEHLKRHQRSHTGEKPFSCHRCGRSYARSDVLARHLQIHQNKRGTAEGLETTALPSTTDSIYQRASKAANHQPLLSSQPLLPESSTPSSLANILQAQSQQDPINPDICQVPDTATSPVWEVTGQNILNDSTHEDWSDAFALYGMVSEETIRSANIDSLLEAPPTCQQIDLVQVGAASRNAEIREERILIDTPQPEEIQISRMQLDNELPSSFQFEEIDQADQFRGEQNFNAHDGYSIGPILSPANLHLTPGNMDFLDFNDPDMLFPMSFFDNEKTSNPPMAFSVEQLDRIRQLWPRQRPKHGARLIRNLWHQVVHHEADNIFSSPRSSNGDSNNPSLRSCQISRWNMDEECRNELIQYCKELDGIVSRQESYDIESHRSPISISEGSETSSSVSDVDFPSTEVLDSSLDFFFEFFHRNLPFIHKSTFNAKITPKSLLLPICLVGLSSLDPKRRNPFVFRYLTKSMRSCHNDLTSKALGQFSPWELILALASTFVVVYLALGFLEEVGECQAHMLCAQMLHIAEKHGIFAAYHGDDLASQLRSVSSNLEGPWKAWARAESIKRMILYLLWVDMAYTRLMSTAGVVEIDKVDFHLPCEDALFEAPTSSSFLQAAECGTPLTMQRIRIRNFHAAAPSTLNHISVQTLLRALYLQISAARTRLLAEKSYFSEVDPFSPAAALVRDSRAKDIVTSILFIPITYSNLIHGENTITALAWNELCLAITVDLDLLEVASGRDGLEAASTALVDVAKWSRSAGARRAILHAAQMFSILDSSRMRESYITKPEELLFVSALVLSLYLFVTGPETATLGAPAFDLLNKVDWAVVEGLGLVTPTESPSDLSSDGPRRLDSSNAARDFVRYGGPVSFAGEFQKVGGVIARKVLLKYAHLLDDFGKLDGSRYSRLLRTMSDFVIRDRGEPMHEY</sequence>
<gene>
    <name evidence="9" type="ORF">K505DRAFT_157088</name>
</gene>
<dbReference type="GO" id="GO:0006351">
    <property type="term" value="P:DNA-templated transcription"/>
    <property type="evidence" value="ECO:0007669"/>
    <property type="project" value="InterPro"/>
</dbReference>
<feature type="domain" description="C2H2-type" evidence="8">
    <location>
        <begin position="41"/>
        <end position="68"/>
    </location>
</feature>
<dbReference type="SMART" id="SM00355">
    <property type="entry name" value="ZnF_C2H2"/>
    <property type="match status" value="2"/>
</dbReference>
<keyword evidence="4 7" id="KW-0863">Zinc-finger</keyword>
<keyword evidence="2" id="KW-0479">Metal-binding</keyword>
<evidence type="ECO:0000313" key="10">
    <source>
        <dbReference type="Proteomes" id="UP000799757"/>
    </source>
</evidence>
<dbReference type="Pfam" id="PF00096">
    <property type="entry name" value="zf-C2H2"/>
    <property type="match status" value="2"/>
</dbReference>
<dbReference type="GO" id="GO:0000981">
    <property type="term" value="F:DNA-binding transcription factor activity, RNA polymerase II-specific"/>
    <property type="evidence" value="ECO:0007669"/>
    <property type="project" value="InterPro"/>
</dbReference>
<evidence type="ECO:0000259" key="8">
    <source>
        <dbReference type="PROSITE" id="PS50157"/>
    </source>
</evidence>
<comment type="subcellular location">
    <subcellularLocation>
        <location evidence="1">Nucleus</location>
    </subcellularLocation>
</comment>
<dbReference type="InterPro" id="IPR007219">
    <property type="entry name" value="XnlR_reg_dom"/>
</dbReference>
<evidence type="ECO:0000256" key="7">
    <source>
        <dbReference type="PROSITE-ProRule" id="PRU00042"/>
    </source>
</evidence>